<dbReference type="Proteomes" id="UP001595904">
    <property type="component" value="Unassembled WGS sequence"/>
</dbReference>
<gene>
    <name evidence="6" type="ORF">ACFPN2_07395</name>
</gene>
<reference evidence="7" key="1">
    <citation type="journal article" date="2019" name="Int. J. Syst. Evol. Microbiol.">
        <title>The Global Catalogue of Microorganisms (GCM) 10K type strain sequencing project: providing services to taxonomists for standard genome sequencing and annotation.</title>
        <authorList>
            <consortium name="The Broad Institute Genomics Platform"/>
            <consortium name="The Broad Institute Genome Sequencing Center for Infectious Disease"/>
            <person name="Wu L."/>
            <person name="Ma J."/>
        </authorList>
    </citation>
    <scope>NUCLEOTIDE SEQUENCE [LARGE SCALE GENOMIC DNA]</scope>
    <source>
        <strain evidence="7">CGMCC 1.10759</strain>
    </source>
</reference>
<protein>
    <submittedName>
        <fullName evidence="6">Glycosyltransferase family 4 protein</fullName>
        <ecNumber evidence="6">2.4.-.-</ecNumber>
    </submittedName>
</protein>
<dbReference type="RefSeq" id="WP_380595974.1">
    <property type="nucleotide sequence ID" value="NZ_JBHSDU010000003.1"/>
</dbReference>
<sequence length="363" mass="39623">MREPSNVLMLGPGLNVRGGVSGVERLLLNALPEEVHATHIATMVEGGKWTKAVTFAQSVAKLTIELRQHPDVVHIHFASGASNFRKIILARMALARGVSVIMHAHGGNYQKHWASMPPAARSITLNTLQRVQRLVVLGEGWKTFFESIGVPKHRIVVLPNPVVLPESVPERSLGGKVRFVYFGMITRRKGVFDLMDAIAKLSPECRARVEFVLAGNGEVPQLRAVAANLGIQDVVEIREWVDPAERDRLLAGAHGFVLPSHTEGLPMSLLEAMAWGLPPICTPVGSIPEYVVNNANGLLIPPGDIAQLTAAIERLVSQETDRVQMGRLARATVEPLCVKQYSDRMCAVYRSVANGHGRRAVAR</sequence>
<evidence type="ECO:0000313" key="6">
    <source>
        <dbReference type="EMBL" id="MFC4308902.1"/>
    </source>
</evidence>
<feature type="domain" description="Glycosyl transferase family 1" evidence="4">
    <location>
        <begin position="175"/>
        <end position="330"/>
    </location>
</feature>
<evidence type="ECO:0000259" key="4">
    <source>
        <dbReference type="Pfam" id="PF00534"/>
    </source>
</evidence>
<dbReference type="PANTHER" id="PTHR12526:SF640">
    <property type="entry name" value="COLANIC ACID BIOSYNTHESIS GLYCOSYLTRANSFERASE WCAL-RELATED"/>
    <property type="match status" value="1"/>
</dbReference>
<evidence type="ECO:0000313" key="7">
    <source>
        <dbReference type="Proteomes" id="UP001595904"/>
    </source>
</evidence>
<feature type="domain" description="Glycosyltransferase subfamily 4-like N-terminal" evidence="5">
    <location>
        <begin position="47"/>
        <end position="160"/>
    </location>
</feature>
<keyword evidence="3 6" id="KW-0808">Transferase</keyword>
<dbReference type="EMBL" id="JBHSDU010000003">
    <property type="protein sequence ID" value="MFC4308902.1"/>
    <property type="molecule type" value="Genomic_DNA"/>
</dbReference>
<dbReference type="InterPro" id="IPR028098">
    <property type="entry name" value="Glyco_trans_4-like_N"/>
</dbReference>
<dbReference type="Pfam" id="PF13579">
    <property type="entry name" value="Glyco_trans_4_4"/>
    <property type="match status" value="1"/>
</dbReference>
<dbReference type="EC" id="2.4.-.-" evidence="6"/>
<accession>A0ABV8SN49</accession>
<dbReference type="Gene3D" id="3.40.50.2000">
    <property type="entry name" value="Glycogen Phosphorylase B"/>
    <property type="match status" value="2"/>
</dbReference>
<organism evidence="6 7">
    <name type="scientific">Steroidobacter flavus</name>
    <dbReference type="NCBI Taxonomy" id="1842136"/>
    <lineage>
        <taxon>Bacteria</taxon>
        <taxon>Pseudomonadati</taxon>
        <taxon>Pseudomonadota</taxon>
        <taxon>Gammaproteobacteria</taxon>
        <taxon>Steroidobacterales</taxon>
        <taxon>Steroidobacteraceae</taxon>
        <taxon>Steroidobacter</taxon>
    </lineage>
</organism>
<dbReference type="Pfam" id="PF00534">
    <property type="entry name" value="Glycos_transf_1"/>
    <property type="match status" value="1"/>
</dbReference>
<dbReference type="CDD" id="cd03801">
    <property type="entry name" value="GT4_PimA-like"/>
    <property type="match status" value="1"/>
</dbReference>
<name>A0ABV8SN49_9GAMM</name>
<dbReference type="InterPro" id="IPR001296">
    <property type="entry name" value="Glyco_trans_1"/>
</dbReference>
<comment type="caution">
    <text evidence="6">The sequence shown here is derived from an EMBL/GenBank/DDBJ whole genome shotgun (WGS) entry which is preliminary data.</text>
</comment>
<keyword evidence="7" id="KW-1185">Reference proteome</keyword>
<dbReference type="SUPFAM" id="SSF53756">
    <property type="entry name" value="UDP-Glycosyltransferase/glycogen phosphorylase"/>
    <property type="match status" value="1"/>
</dbReference>
<evidence type="ECO:0000256" key="1">
    <source>
        <dbReference type="ARBA" id="ARBA00009481"/>
    </source>
</evidence>
<evidence type="ECO:0000256" key="2">
    <source>
        <dbReference type="ARBA" id="ARBA00022676"/>
    </source>
</evidence>
<comment type="similarity">
    <text evidence="1">Belongs to the glycosyltransferase group 1 family. Glycosyltransferase 4 subfamily.</text>
</comment>
<dbReference type="PANTHER" id="PTHR12526">
    <property type="entry name" value="GLYCOSYLTRANSFERASE"/>
    <property type="match status" value="1"/>
</dbReference>
<proteinExistence type="inferred from homology"/>
<evidence type="ECO:0000259" key="5">
    <source>
        <dbReference type="Pfam" id="PF13579"/>
    </source>
</evidence>
<dbReference type="GO" id="GO:0016757">
    <property type="term" value="F:glycosyltransferase activity"/>
    <property type="evidence" value="ECO:0007669"/>
    <property type="project" value="UniProtKB-KW"/>
</dbReference>
<evidence type="ECO:0000256" key="3">
    <source>
        <dbReference type="ARBA" id="ARBA00022679"/>
    </source>
</evidence>
<keyword evidence="2 6" id="KW-0328">Glycosyltransferase</keyword>